<evidence type="ECO:0000256" key="2">
    <source>
        <dbReference type="ARBA" id="ARBA00038334"/>
    </source>
</evidence>
<dbReference type="InterPro" id="IPR029058">
    <property type="entry name" value="AB_hydrolase_fold"/>
</dbReference>
<comment type="caution">
    <text evidence="4">The sequence shown here is derived from an EMBL/GenBank/DDBJ whole genome shotgun (WGS) entry which is preliminary data.</text>
</comment>
<evidence type="ECO:0000313" key="4">
    <source>
        <dbReference type="EMBL" id="RKF64719.1"/>
    </source>
</evidence>
<dbReference type="Pfam" id="PF00561">
    <property type="entry name" value="Abhydrolase_1"/>
    <property type="match status" value="1"/>
</dbReference>
<reference evidence="4 5" key="1">
    <citation type="journal article" date="2018" name="BMC Genomics">
        <title>Comparative genome analyses reveal sequence features reflecting distinct modes of host-adaptation between dicot and monocot powdery mildew.</title>
        <authorList>
            <person name="Wu Y."/>
            <person name="Ma X."/>
            <person name="Pan Z."/>
            <person name="Kale S.D."/>
            <person name="Song Y."/>
            <person name="King H."/>
            <person name="Zhang Q."/>
            <person name="Presley C."/>
            <person name="Deng X."/>
            <person name="Wei C.I."/>
            <person name="Xiao S."/>
        </authorList>
    </citation>
    <scope>NUCLEOTIDE SEQUENCE [LARGE SCALE GENOMIC DNA]</scope>
    <source>
        <strain evidence="4">UMSG3</strain>
    </source>
</reference>
<evidence type="ECO:0000313" key="5">
    <source>
        <dbReference type="Proteomes" id="UP000283383"/>
    </source>
</evidence>
<protein>
    <submittedName>
        <fullName evidence="4">Bifunctional epoxide hydrolase 2</fullName>
    </submittedName>
</protein>
<keyword evidence="1 4" id="KW-0378">Hydrolase</keyword>
<dbReference type="PANTHER" id="PTHR43329">
    <property type="entry name" value="EPOXIDE HYDROLASE"/>
    <property type="match status" value="1"/>
</dbReference>
<evidence type="ECO:0000259" key="3">
    <source>
        <dbReference type="Pfam" id="PF00561"/>
    </source>
</evidence>
<dbReference type="InterPro" id="IPR000073">
    <property type="entry name" value="AB_hydrolase_1"/>
</dbReference>
<dbReference type="AlphaFoldDB" id="A0A420I4T7"/>
<name>A0A420I4T7_9PEZI</name>
<dbReference type="GO" id="GO:0016787">
    <property type="term" value="F:hydrolase activity"/>
    <property type="evidence" value="ECO:0007669"/>
    <property type="project" value="UniProtKB-KW"/>
</dbReference>
<accession>A0A420I4T7</accession>
<dbReference type="PRINTS" id="PR00412">
    <property type="entry name" value="EPOXHYDRLASE"/>
</dbReference>
<dbReference type="Proteomes" id="UP000283383">
    <property type="component" value="Unassembled WGS sequence"/>
</dbReference>
<feature type="domain" description="AB hydrolase-1" evidence="3">
    <location>
        <begin position="39"/>
        <end position="159"/>
    </location>
</feature>
<gene>
    <name evidence="4" type="ORF">GcM3_130018</name>
</gene>
<comment type="similarity">
    <text evidence="2">Belongs to the AB hydrolase superfamily. Epoxide hydrolase family.</text>
</comment>
<dbReference type="STRING" id="62708.A0A420I4T7"/>
<keyword evidence="5" id="KW-1185">Reference proteome</keyword>
<sequence>MVEKITPDDARIQWRNGVLNGKNYEYIFAEPRDSKIVNTIILVHGWPDLAFGWRYQIHFLLSLGYRVIAPNMMGYGATDAPDCLEFYTFKRACDDLATLASQLDLTSFVLAGHDWGGAVVYRFALRYPKLVSKLVVICTPFMISREKYTPLTKLPNFKYMLQLAGTEVENFIVGEVKLKQFFSGMFGGTTPEGEALFSPSHGIFLDRLETIGPPLFLSESELDFYVKSYLRNGIRGTLNWYRTDKLNFDEQESVFSVIDKPLFDMPVLFMSCSSDGAVPPSLSKGMDVWFRNLTRKEINTGHWAMVENSEVVNQCMREFLK</sequence>
<evidence type="ECO:0000256" key="1">
    <source>
        <dbReference type="ARBA" id="ARBA00022801"/>
    </source>
</evidence>
<organism evidence="4 5">
    <name type="scientific">Golovinomyces cichoracearum</name>
    <dbReference type="NCBI Taxonomy" id="62708"/>
    <lineage>
        <taxon>Eukaryota</taxon>
        <taxon>Fungi</taxon>
        <taxon>Dikarya</taxon>
        <taxon>Ascomycota</taxon>
        <taxon>Pezizomycotina</taxon>
        <taxon>Leotiomycetes</taxon>
        <taxon>Erysiphales</taxon>
        <taxon>Erysiphaceae</taxon>
        <taxon>Golovinomyces</taxon>
    </lineage>
</organism>
<dbReference type="EMBL" id="MCBQ01013036">
    <property type="protein sequence ID" value="RKF64719.1"/>
    <property type="molecule type" value="Genomic_DNA"/>
</dbReference>
<proteinExistence type="inferred from homology"/>
<dbReference type="PRINTS" id="PR00111">
    <property type="entry name" value="ABHYDROLASE"/>
</dbReference>
<dbReference type="SUPFAM" id="SSF53474">
    <property type="entry name" value="alpha/beta-Hydrolases"/>
    <property type="match status" value="1"/>
</dbReference>
<dbReference type="InterPro" id="IPR000639">
    <property type="entry name" value="Epox_hydrolase-like"/>
</dbReference>
<dbReference type="Gene3D" id="3.40.50.1820">
    <property type="entry name" value="alpha/beta hydrolase"/>
    <property type="match status" value="1"/>
</dbReference>